<keyword evidence="9 13" id="KW-0798">TonB box</keyword>
<evidence type="ECO:0000256" key="7">
    <source>
        <dbReference type="ARBA" id="ARBA00023004"/>
    </source>
</evidence>
<dbReference type="InterPro" id="IPR000531">
    <property type="entry name" value="Beta-barrel_TonB"/>
</dbReference>
<keyword evidence="18" id="KW-1185">Reference proteome</keyword>
<evidence type="ECO:0000256" key="5">
    <source>
        <dbReference type="ARBA" id="ARBA00022692"/>
    </source>
</evidence>
<keyword evidence="11 12" id="KW-0998">Cell outer membrane</keyword>
<dbReference type="InterPro" id="IPR012910">
    <property type="entry name" value="Plug_dom"/>
</dbReference>
<dbReference type="Gene3D" id="2.170.130.10">
    <property type="entry name" value="TonB-dependent receptor, plug domain"/>
    <property type="match status" value="1"/>
</dbReference>
<keyword evidence="8" id="KW-0406">Ion transport</keyword>
<evidence type="ECO:0000256" key="3">
    <source>
        <dbReference type="ARBA" id="ARBA00022452"/>
    </source>
</evidence>
<dbReference type="GO" id="GO:0015344">
    <property type="term" value="F:siderophore uptake transmembrane transporter activity"/>
    <property type="evidence" value="ECO:0007669"/>
    <property type="project" value="TreeGrafter"/>
</dbReference>
<keyword evidence="17" id="KW-0675">Receptor</keyword>
<evidence type="ECO:0000313" key="18">
    <source>
        <dbReference type="Proteomes" id="UP000294824"/>
    </source>
</evidence>
<dbReference type="Pfam" id="PF00593">
    <property type="entry name" value="TonB_dep_Rec_b-barrel"/>
    <property type="match status" value="1"/>
</dbReference>
<keyword evidence="4" id="KW-0410">Iron transport</keyword>
<dbReference type="PROSITE" id="PS52016">
    <property type="entry name" value="TONB_DEPENDENT_REC_3"/>
    <property type="match status" value="1"/>
</dbReference>
<proteinExistence type="inferred from homology"/>
<keyword evidence="5 12" id="KW-0812">Transmembrane</keyword>
<dbReference type="AlphaFoldDB" id="A0A4V3HGU3"/>
<accession>A0A4V3HGU3</accession>
<reference evidence="17 18" key="1">
    <citation type="submission" date="2019-03" db="EMBL/GenBank/DDBJ databases">
        <title>Genomic Encyclopedia of Type Strains, Phase III (KMG-III): the genomes of soil and plant-associated and newly described type strains.</title>
        <authorList>
            <person name="Whitman W."/>
        </authorList>
    </citation>
    <scope>NUCLEOTIDE SEQUENCE [LARGE SCALE GENOMIC DNA]</scope>
    <source>
        <strain evidence="17 18">CECT 8301</strain>
    </source>
</reference>
<dbReference type="EMBL" id="SORL01000008">
    <property type="protein sequence ID" value="TDY62701.1"/>
    <property type="molecule type" value="Genomic_DNA"/>
</dbReference>
<evidence type="ECO:0000256" key="14">
    <source>
        <dbReference type="SAM" id="SignalP"/>
    </source>
</evidence>
<dbReference type="SUPFAM" id="SSF49464">
    <property type="entry name" value="Carboxypeptidase regulatory domain-like"/>
    <property type="match status" value="1"/>
</dbReference>
<comment type="caution">
    <text evidence="17">The sequence shown here is derived from an EMBL/GenBank/DDBJ whole genome shotgun (WGS) entry which is preliminary data.</text>
</comment>
<keyword evidence="3 12" id="KW-1134">Transmembrane beta strand</keyword>
<evidence type="ECO:0000256" key="9">
    <source>
        <dbReference type="ARBA" id="ARBA00023077"/>
    </source>
</evidence>
<evidence type="ECO:0000256" key="4">
    <source>
        <dbReference type="ARBA" id="ARBA00022496"/>
    </source>
</evidence>
<dbReference type="InterPro" id="IPR008969">
    <property type="entry name" value="CarboxyPept-like_regulatory"/>
</dbReference>
<evidence type="ECO:0000256" key="2">
    <source>
        <dbReference type="ARBA" id="ARBA00022448"/>
    </source>
</evidence>
<evidence type="ECO:0000256" key="8">
    <source>
        <dbReference type="ARBA" id="ARBA00023065"/>
    </source>
</evidence>
<evidence type="ECO:0000256" key="11">
    <source>
        <dbReference type="ARBA" id="ARBA00023237"/>
    </source>
</evidence>
<keyword evidence="2 12" id="KW-0813">Transport</keyword>
<feature type="chain" id="PRO_5020715519" evidence="14">
    <location>
        <begin position="20"/>
        <end position="900"/>
    </location>
</feature>
<keyword evidence="6 14" id="KW-0732">Signal</keyword>
<feature type="domain" description="TonB-dependent receptor plug" evidence="16">
    <location>
        <begin position="117"/>
        <end position="228"/>
    </location>
</feature>
<dbReference type="Pfam" id="PF13715">
    <property type="entry name" value="CarbopepD_reg_2"/>
    <property type="match status" value="1"/>
</dbReference>
<evidence type="ECO:0000259" key="15">
    <source>
        <dbReference type="Pfam" id="PF00593"/>
    </source>
</evidence>
<evidence type="ECO:0000256" key="10">
    <source>
        <dbReference type="ARBA" id="ARBA00023136"/>
    </source>
</evidence>
<dbReference type="GO" id="GO:0009279">
    <property type="term" value="C:cell outer membrane"/>
    <property type="evidence" value="ECO:0007669"/>
    <property type="project" value="UniProtKB-SubCell"/>
</dbReference>
<comment type="subcellular location">
    <subcellularLocation>
        <location evidence="1 12">Cell outer membrane</location>
        <topology evidence="1 12">Multi-pass membrane protein</topology>
    </subcellularLocation>
</comment>
<feature type="domain" description="TonB-dependent receptor-like beta-barrel" evidence="15">
    <location>
        <begin position="354"/>
        <end position="859"/>
    </location>
</feature>
<dbReference type="InterPro" id="IPR036942">
    <property type="entry name" value="Beta-barrel_TonB_sf"/>
</dbReference>
<dbReference type="Gene3D" id="2.40.170.20">
    <property type="entry name" value="TonB-dependent receptor, beta-barrel domain"/>
    <property type="match status" value="1"/>
</dbReference>
<protein>
    <submittedName>
        <fullName evidence="17">Outer membrane receptor protein involved in Fe transport</fullName>
    </submittedName>
</protein>
<dbReference type="SUPFAM" id="SSF56935">
    <property type="entry name" value="Porins"/>
    <property type="match status" value="1"/>
</dbReference>
<evidence type="ECO:0000313" key="17">
    <source>
        <dbReference type="EMBL" id="TDY62701.1"/>
    </source>
</evidence>
<evidence type="ECO:0000256" key="13">
    <source>
        <dbReference type="RuleBase" id="RU003357"/>
    </source>
</evidence>
<feature type="signal peptide" evidence="14">
    <location>
        <begin position="1"/>
        <end position="19"/>
    </location>
</feature>
<keyword evidence="7" id="KW-0408">Iron</keyword>
<sequence>MTKLFYTLLCVFSVSTMFAQTDIKGTVKDNSGVPVTGANVLIEGSSSGATTDFDGNYSFTTSVSGAQKIIVSFLGYETLNKTVTLSGGAMTLDFVMVEGGNTLDEVVLTASSTFRSQKETPNSISSLKAQELTRLNANSQADIVASIPGIVADGGGGEAATNIFVRGLPSGGQNDFSPIQYDGLTLAGYGLSSTAGDVYAKVDQGVKGVEFVRGGSSILYGAGSTAGVMNYISKTGDTNDENIINFEVATKGRVKGEFYSGGKVGGEDSNTYYAVSGFVRKDDGPLDFGLPTKGYQFRGNLKKKFENGSFTFYTQFIDDKAQFLLGLPLDGDSRERITGNDGETVYQLNSSHVRNISFLTPAGEYKSPIGDGVHTKGFYAMGVFDYDLGNDWKINSKVKVSDYVNNFGLYVAASGTVNTPANLSDYLDAYGYAGATNINASYVGGTALAANDRVIDNLNIDRNRPITDLTGEFSITKKLEGDKVEHNITLGTYLTSSQGEDNNWQYRTLSAFNDAPELVNLSFTDVNGDDVILAENGLTARIGRTAATFLTQDRTAFYLTDEMVLDRWRIDVGFRVENQKASREIGTTATKQVYNDVGLTSALQNVGYATGEYKRAEVSTTGFAASLAALYKINDNLNAYANMSKGYFFPLTRSINVVSNDVIAGEYKPENIYQVETGLKYGSSKFSGTFAAYYTTLVDRVAIQRLNYGGTIGTVDGIKTLQDTKTLGMEVSWLWKFAENLSFNGNFTYQGHELKKDERTVLQSGTVDGVVLVEGDVTNGANVGKQLRRQPTALSTLRFDYDNKKLDAFASANIRGSQFNDDANLVELDGFTVLRIGAGYTIGFEDDKKLRLGFSVYNLADSQGLSEGDPRAFSQSTTQDYFVGRPILPRRAFFNATLTF</sequence>
<comment type="similarity">
    <text evidence="12 13">Belongs to the TonB-dependent receptor family.</text>
</comment>
<dbReference type="Pfam" id="PF07715">
    <property type="entry name" value="Plug"/>
    <property type="match status" value="1"/>
</dbReference>
<dbReference type="PANTHER" id="PTHR32552">
    <property type="entry name" value="FERRICHROME IRON RECEPTOR-RELATED"/>
    <property type="match status" value="1"/>
</dbReference>
<name>A0A4V3HGU3_9FLAO</name>
<evidence type="ECO:0000256" key="6">
    <source>
        <dbReference type="ARBA" id="ARBA00022729"/>
    </source>
</evidence>
<keyword evidence="10 12" id="KW-0472">Membrane</keyword>
<dbReference type="RefSeq" id="WP_133967923.1">
    <property type="nucleotide sequence ID" value="NZ_SORL01000008.1"/>
</dbReference>
<gene>
    <name evidence="17" type="ORF">DFQ06_2550</name>
</gene>
<evidence type="ECO:0000256" key="12">
    <source>
        <dbReference type="PROSITE-ProRule" id="PRU01360"/>
    </source>
</evidence>
<dbReference type="InterPro" id="IPR039426">
    <property type="entry name" value="TonB-dep_rcpt-like"/>
</dbReference>
<dbReference type="PANTHER" id="PTHR32552:SF89">
    <property type="entry name" value="CATECHOLATE SIDEROPHORE RECEPTOR FIU"/>
    <property type="match status" value="1"/>
</dbReference>
<evidence type="ECO:0000259" key="16">
    <source>
        <dbReference type="Pfam" id="PF07715"/>
    </source>
</evidence>
<dbReference type="InterPro" id="IPR037066">
    <property type="entry name" value="Plug_dom_sf"/>
</dbReference>
<dbReference type="Gene3D" id="2.60.40.1120">
    <property type="entry name" value="Carboxypeptidase-like, regulatory domain"/>
    <property type="match status" value="1"/>
</dbReference>
<dbReference type="Proteomes" id="UP000294824">
    <property type="component" value="Unassembled WGS sequence"/>
</dbReference>
<organism evidence="17 18">
    <name type="scientific">Algibacter lectus</name>
    <dbReference type="NCBI Taxonomy" id="221126"/>
    <lineage>
        <taxon>Bacteria</taxon>
        <taxon>Pseudomonadati</taxon>
        <taxon>Bacteroidota</taxon>
        <taxon>Flavobacteriia</taxon>
        <taxon>Flavobacteriales</taxon>
        <taxon>Flavobacteriaceae</taxon>
        <taxon>Algibacter</taxon>
    </lineage>
</organism>
<evidence type="ECO:0000256" key="1">
    <source>
        <dbReference type="ARBA" id="ARBA00004571"/>
    </source>
</evidence>